<feature type="coiled-coil region" evidence="1">
    <location>
        <begin position="267"/>
        <end position="294"/>
    </location>
</feature>
<gene>
    <name evidence="2" type="ORF">JD77_06158</name>
</gene>
<dbReference type="Proteomes" id="UP000319825">
    <property type="component" value="Unassembled WGS sequence"/>
</dbReference>
<sequence>MTRYAVDESRSELLATWETGYGCVAIRVASLAASIEPRQRLALAAELSGLSEALWRCYTHPASAADSLEINTEGWRREQTRNEFASVAAHIRKPSLLDSNGMLMVSYDPMEERAHRVGRCLHAAADADLTAAVVADVEAEVAAVEAAELGDLSGRSAQAVQLTRQAASPVQVAAADRILMNDPLGGEELFLELDPTSACVAAVHWLQAAADVAAEASKGAASDVLVEADDIEALPHATPTAVLELMEIGLSPTDVVTRMICDAMAIAEGEAPDIDELREKIEEAEEEAEQVRPSGAEAVGEIATIRLTTLDPLRPARGMLEDLLSGIRGCWLLYREYAVSSTDLEDTVSGDELDDEFEEAFRSEVRARAAADRYRLDLEDRK</sequence>
<dbReference type="EMBL" id="VLKE01000001">
    <property type="protein sequence ID" value="TWH71133.1"/>
    <property type="molecule type" value="Genomic_DNA"/>
</dbReference>
<evidence type="ECO:0000313" key="3">
    <source>
        <dbReference type="Proteomes" id="UP000319825"/>
    </source>
</evidence>
<organism evidence="2 3">
    <name type="scientific">Micromonospora olivasterospora</name>
    <dbReference type="NCBI Taxonomy" id="1880"/>
    <lineage>
        <taxon>Bacteria</taxon>
        <taxon>Bacillati</taxon>
        <taxon>Actinomycetota</taxon>
        <taxon>Actinomycetes</taxon>
        <taxon>Micromonosporales</taxon>
        <taxon>Micromonosporaceae</taxon>
        <taxon>Micromonospora</taxon>
    </lineage>
</organism>
<protein>
    <submittedName>
        <fullName evidence="2">Uncharacterized protein</fullName>
    </submittedName>
</protein>
<keyword evidence="3" id="KW-1185">Reference proteome</keyword>
<dbReference type="RefSeq" id="WP_211372754.1">
    <property type="nucleotide sequence ID" value="NZ_BAAATQ010000317.1"/>
</dbReference>
<keyword evidence="1" id="KW-0175">Coiled coil</keyword>
<evidence type="ECO:0000313" key="2">
    <source>
        <dbReference type="EMBL" id="TWH71133.1"/>
    </source>
</evidence>
<name>A0A562IKB3_MICOL</name>
<comment type="caution">
    <text evidence="2">The sequence shown here is derived from an EMBL/GenBank/DDBJ whole genome shotgun (WGS) entry which is preliminary data.</text>
</comment>
<dbReference type="AlphaFoldDB" id="A0A562IKB3"/>
<proteinExistence type="predicted"/>
<evidence type="ECO:0000256" key="1">
    <source>
        <dbReference type="SAM" id="Coils"/>
    </source>
</evidence>
<reference evidence="2 3" key="1">
    <citation type="submission" date="2019-07" db="EMBL/GenBank/DDBJ databases">
        <title>R&amp;d 2014.</title>
        <authorList>
            <person name="Klenk H.-P."/>
        </authorList>
    </citation>
    <scope>NUCLEOTIDE SEQUENCE [LARGE SCALE GENOMIC DNA]</scope>
    <source>
        <strain evidence="2 3">DSM 43868</strain>
    </source>
</reference>
<accession>A0A562IKB3</accession>